<organism evidence="2 3">
    <name type="scientific">Nocardiopsis rhodophaea</name>
    <dbReference type="NCBI Taxonomy" id="280238"/>
    <lineage>
        <taxon>Bacteria</taxon>
        <taxon>Bacillati</taxon>
        <taxon>Actinomycetota</taxon>
        <taxon>Actinomycetes</taxon>
        <taxon>Streptosporangiales</taxon>
        <taxon>Nocardiopsidaceae</taxon>
        <taxon>Nocardiopsis</taxon>
    </lineage>
</organism>
<sequence length="82" mass="8281">MSGSENEARRVALRSLVQAIAVVALTGAGTAVSQLTGPADALTLKTVATTALAGAGYAVAAYVHKRLDGYRAGRRVEGHGGM</sequence>
<reference evidence="2 3" key="1">
    <citation type="journal article" date="2019" name="Int. J. Syst. Evol. Microbiol.">
        <title>The Global Catalogue of Microorganisms (GCM) 10K type strain sequencing project: providing services to taxonomists for standard genome sequencing and annotation.</title>
        <authorList>
            <consortium name="The Broad Institute Genomics Platform"/>
            <consortium name="The Broad Institute Genome Sequencing Center for Infectious Disease"/>
            <person name="Wu L."/>
            <person name="Ma J."/>
        </authorList>
    </citation>
    <scope>NUCLEOTIDE SEQUENCE [LARGE SCALE GENOMIC DNA]</scope>
    <source>
        <strain evidence="2 3">JCM 15313</strain>
    </source>
</reference>
<evidence type="ECO:0000313" key="2">
    <source>
        <dbReference type="EMBL" id="GAA1983575.1"/>
    </source>
</evidence>
<keyword evidence="3" id="KW-1185">Reference proteome</keyword>
<keyword evidence="1" id="KW-0472">Membrane</keyword>
<comment type="caution">
    <text evidence="2">The sequence shown here is derived from an EMBL/GenBank/DDBJ whole genome shotgun (WGS) entry which is preliminary data.</text>
</comment>
<protein>
    <recommendedName>
        <fullName evidence="4">Holin</fullName>
    </recommendedName>
</protein>
<keyword evidence="1" id="KW-0812">Transmembrane</keyword>
<feature type="transmembrane region" description="Helical" evidence="1">
    <location>
        <begin position="44"/>
        <end position="64"/>
    </location>
</feature>
<feature type="transmembrane region" description="Helical" evidence="1">
    <location>
        <begin position="12"/>
        <end position="32"/>
    </location>
</feature>
<evidence type="ECO:0008006" key="4">
    <source>
        <dbReference type="Google" id="ProtNLM"/>
    </source>
</evidence>
<dbReference type="Proteomes" id="UP001501585">
    <property type="component" value="Unassembled WGS sequence"/>
</dbReference>
<dbReference type="EMBL" id="BAAAPC010000002">
    <property type="protein sequence ID" value="GAA1983575.1"/>
    <property type="molecule type" value="Genomic_DNA"/>
</dbReference>
<dbReference type="RefSeq" id="WP_344099228.1">
    <property type="nucleotide sequence ID" value="NZ_BAAAPC010000002.1"/>
</dbReference>
<evidence type="ECO:0000256" key="1">
    <source>
        <dbReference type="SAM" id="Phobius"/>
    </source>
</evidence>
<keyword evidence="1" id="KW-1133">Transmembrane helix</keyword>
<accession>A0ABN2SB06</accession>
<proteinExistence type="predicted"/>
<name>A0ABN2SB06_9ACTN</name>
<evidence type="ECO:0000313" key="3">
    <source>
        <dbReference type="Proteomes" id="UP001501585"/>
    </source>
</evidence>
<gene>
    <name evidence="2" type="ORF">GCM10009799_06130</name>
</gene>